<organism evidence="5 6">
    <name type="scientific">Pedobacter helvus</name>
    <dbReference type="NCBI Taxonomy" id="2563444"/>
    <lineage>
        <taxon>Bacteria</taxon>
        <taxon>Pseudomonadati</taxon>
        <taxon>Bacteroidota</taxon>
        <taxon>Sphingobacteriia</taxon>
        <taxon>Sphingobacteriales</taxon>
        <taxon>Sphingobacteriaceae</taxon>
        <taxon>Pedobacter</taxon>
    </lineage>
</organism>
<dbReference type="PANTHER" id="PTHR43300">
    <property type="entry name" value="ACETYLTRANSFERASE"/>
    <property type="match status" value="1"/>
</dbReference>
<dbReference type="InterPro" id="IPR050179">
    <property type="entry name" value="Trans_hexapeptide_repeat"/>
</dbReference>
<keyword evidence="4 5" id="KW-0012">Acyltransferase</keyword>
<dbReference type="EMBL" id="SRMP02000001">
    <property type="protein sequence ID" value="MFN0290230.1"/>
    <property type="molecule type" value="Genomic_DNA"/>
</dbReference>
<keyword evidence="3" id="KW-0677">Repeat</keyword>
<reference evidence="5 6" key="1">
    <citation type="submission" date="2024-12" db="EMBL/GenBank/DDBJ databases">
        <authorList>
            <person name="Hu S."/>
        </authorList>
    </citation>
    <scope>NUCLEOTIDE SEQUENCE [LARGE SCALE GENOMIC DNA]</scope>
    <source>
        <strain evidence="5 6">P-25</strain>
    </source>
</reference>
<evidence type="ECO:0000313" key="5">
    <source>
        <dbReference type="EMBL" id="MFN0290230.1"/>
    </source>
</evidence>
<sequence>MMIHPLADVKSSKIGKDTRVWQYAIVMEDVTIGENCNINCHTFIENGVSMGNNVTIKSGVYLWTGIEIEDDVFIGPNVTFTNDKYPRSKQYSEKYQQTYIHKKASIGAAAVVLGGLVIGEYAMVAAGALVTKNVPNRALVMGSPAKVVAWLNEDGTKMILQSDTYLDNKNNTWKVVNNELILI</sequence>
<dbReference type="EC" id="2.3.1.-" evidence="5"/>
<evidence type="ECO:0000256" key="1">
    <source>
        <dbReference type="ARBA" id="ARBA00007274"/>
    </source>
</evidence>
<dbReference type="Pfam" id="PF00132">
    <property type="entry name" value="Hexapep"/>
    <property type="match status" value="2"/>
</dbReference>
<keyword evidence="2 5" id="KW-0808">Transferase</keyword>
<dbReference type="InterPro" id="IPR018357">
    <property type="entry name" value="Hexapep_transf_CS"/>
</dbReference>
<proteinExistence type="inferred from homology"/>
<comment type="caution">
    <text evidence="5">The sequence shown here is derived from an EMBL/GenBank/DDBJ whole genome shotgun (WGS) entry which is preliminary data.</text>
</comment>
<dbReference type="RefSeq" id="WP_138727817.1">
    <property type="nucleotide sequence ID" value="NZ_SRMP02000001.1"/>
</dbReference>
<name>A0ABW9JE66_9SPHI</name>
<dbReference type="GO" id="GO:0016746">
    <property type="term" value="F:acyltransferase activity"/>
    <property type="evidence" value="ECO:0007669"/>
    <property type="project" value="UniProtKB-KW"/>
</dbReference>
<evidence type="ECO:0000313" key="6">
    <source>
        <dbReference type="Proteomes" id="UP001517367"/>
    </source>
</evidence>
<dbReference type="CDD" id="cd03358">
    <property type="entry name" value="LbH_WxcM_N_like"/>
    <property type="match status" value="1"/>
</dbReference>
<dbReference type="PROSITE" id="PS00101">
    <property type="entry name" value="HEXAPEP_TRANSFERASES"/>
    <property type="match status" value="1"/>
</dbReference>
<accession>A0ABW9JE66</accession>
<dbReference type="Gene3D" id="2.160.10.10">
    <property type="entry name" value="Hexapeptide repeat proteins"/>
    <property type="match status" value="1"/>
</dbReference>
<protein>
    <submittedName>
        <fullName evidence="5">Acyltransferase</fullName>
        <ecNumber evidence="5">2.3.1.-</ecNumber>
    </submittedName>
</protein>
<dbReference type="Proteomes" id="UP001517367">
    <property type="component" value="Unassembled WGS sequence"/>
</dbReference>
<evidence type="ECO:0000256" key="4">
    <source>
        <dbReference type="ARBA" id="ARBA00023315"/>
    </source>
</evidence>
<gene>
    <name evidence="5" type="ORF">E5L68_002445</name>
</gene>
<keyword evidence="6" id="KW-1185">Reference proteome</keyword>
<evidence type="ECO:0000256" key="3">
    <source>
        <dbReference type="ARBA" id="ARBA00022737"/>
    </source>
</evidence>
<evidence type="ECO:0000256" key="2">
    <source>
        <dbReference type="ARBA" id="ARBA00022679"/>
    </source>
</evidence>
<dbReference type="InterPro" id="IPR001451">
    <property type="entry name" value="Hexapep"/>
</dbReference>
<dbReference type="InterPro" id="IPR011004">
    <property type="entry name" value="Trimer_LpxA-like_sf"/>
</dbReference>
<comment type="similarity">
    <text evidence="1">Belongs to the transferase hexapeptide repeat family.</text>
</comment>
<dbReference type="SUPFAM" id="SSF51161">
    <property type="entry name" value="Trimeric LpxA-like enzymes"/>
    <property type="match status" value="1"/>
</dbReference>
<dbReference type="PANTHER" id="PTHR43300:SF4">
    <property type="entry name" value="ACYL-[ACYL-CARRIER-PROTEIN]--UDP-N-ACETYLGLUCOSAMINE O-ACYLTRANSFERASE"/>
    <property type="match status" value="1"/>
</dbReference>